<dbReference type="PROSITE" id="PS50883">
    <property type="entry name" value="EAL"/>
    <property type="match status" value="1"/>
</dbReference>
<dbReference type="InterPro" id="IPR013655">
    <property type="entry name" value="PAS_fold_3"/>
</dbReference>
<name>A0A6N3FS59_EUBLI</name>
<dbReference type="GO" id="GO:0071111">
    <property type="term" value="F:cyclic-guanylate-specific phosphodiesterase activity"/>
    <property type="evidence" value="ECO:0007669"/>
    <property type="project" value="InterPro"/>
</dbReference>
<dbReference type="PROSITE" id="PS50887">
    <property type="entry name" value="GGDEF"/>
    <property type="match status" value="1"/>
</dbReference>
<gene>
    <name evidence="3" type="primary">cph2_3</name>
    <name evidence="3" type="ORF">ELLFYP34_00573</name>
</gene>
<sequence length="589" mass="67713">MSENEQILRHYDIAPDSEYNMLMSVLRVSVSRHLMDEHFTVVEANPYYYEIIGYPKEEYETLYHNKCDLYFKNNPEDWASIVRAVEKAVDAGQTSYETLARMIHKSGRPMWIKLVSVFTDETINGYPVAYTVMTDMTDYIEQEQALQRSNAKLLELAFVDPLTRGPNRTKFDMDAGGAILESAPGDYVLVSADIRKFKLINDLFGIEMGDRTLRYVYEVLKQNLEEGEFLCRTAADNFCLLLHNTDKRKIINRLSVMAHDINRFNEDQERKYFLSLAFGIYPVLDPNLPLTQQLDRANVALKNVKDTNDSRLFAFQFYSDLDRLKLMREKDMENRMQDALNAGEFVVYLQPKLSLKDDTISGAEALVRWQDPERGLIPPDEFIPFFEKNRFIVEVDLYVFDQVCSLLRRWLDEGITPVPISVNMSRAHLAKTDFLDAYEAIRKAYGVPPELLEIELTETLVFTNPEALFQVIDQIHRRGYRCSMDDFGSGYSSLNLLKDLRMDTLKLDRAFFTSQNADNPRERDVVTSVIDLAEKLSMSTVAEGVETPAQTAFLKEARCDMVQGYVFSRPVPIPDFEALAFGAADSEKA</sequence>
<dbReference type="InterPro" id="IPR035919">
    <property type="entry name" value="EAL_sf"/>
</dbReference>
<dbReference type="PANTHER" id="PTHR33121">
    <property type="entry name" value="CYCLIC DI-GMP PHOSPHODIESTERASE PDEF"/>
    <property type="match status" value="1"/>
</dbReference>
<dbReference type="SUPFAM" id="SSF55785">
    <property type="entry name" value="PYP-like sensor domain (PAS domain)"/>
    <property type="match status" value="1"/>
</dbReference>
<reference evidence="3" key="1">
    <citation type="submission" date="2019-11" db="EMBL/GenBank/DDBJ databases">
        <authorList>
            <person name="Feng L."/>
        </authorList>
    </citation>
    <scope>NUCLEOTIDE SEQUENCE</scope>
    <source>
        <strain evidence="3">ElimosumLFYP34</strain>
    </source>
</reference>
<dbReference type="InterPro" id="IPR029787">
    <property type="entry name" value="Nucleotide_cyclase"/>
</dbReference>
<dbReference type="SUPFAM" id="SSF141868">
    <property type="entry name" value="EAL domain-like"/>
    <property type="match status" value="1"/>
</dbReference>
<dbReference type="SMART" id="SM00052">
    <property type="entry name" value="EAL"/>
    <property type="match status" value="1"/>
</dbReference>
<feature type="domain" description="EAL" evidence="1">
    <location>
        <begin position="329"/>
        <end position="584"/>
    </location>
</feature>
<dbReference type="InterPro" id="IPR050706">
    <property type="entry name" value="Cyclic-di-GMP_PDE-like"/>
</dbReference>
<organism evidence="3">
    <name type="scientific">Eubacterium limosum</name>
    <dbReference type="NCBI Taxonomy" id="1736"/>
    <lineage>
        <taxon>Bacteria</taxon>
        <taxon>Bacillati</taxon>
        <taxon>Bacillota</taxon>
        <taxon>Clostridia</taxon>
        <taxon>Eubacteriales</taxon>
        <taxon>Eubacteriaceae</taxon>
        <taxon>Eubacterium</taxon>
    </lineage>
</organism>
<dbReference type="SMART" id="SM00267">
    <property type="entry name" value="GGDEF"/>
    <property type="match status" value="1"/>
</dbReference>
<accession>A0A6N3FS59</accession>
<dbReference type="InterPro" id="IPR000160">
    <property type="entry name" value="GGDEF_dom"/>
</dbReference>
<dbReference type="InterPro" id="IPR035965">
    <property type="entry name" value="PAS-like_dom_sf"/>
</dbReference>
<dbReference type="NCBIfam" id="TIGR00254">
    <property type="entry name" value="GGDEF"/>
    <property type="match status" value="1"/>
</dbReference>
<proteinExistence type="predicted"/>
<dbReference type="AlphaFoldDB" id="A0A6N3FS59"/>
<dbReference type="InterPro" id="IPR043128">
    <property type="entry name" value="Rev_trsase/Diguanyl_cyclase"/>
</dbReference>
<dbReference type="Gene3D" id="3.30.450.20">
    <property type="entry name" value="PAS domain"/>
    <property type="match status" value="1"/>
</dbReference>
<dbReference type="CDD" id="cd01948">
    <property type="entry name" value="EAL"/>
    <property type="match status" value="1"/>
</dbReference>
<dbReference type="Pfam" id="PF00990">
    <property type="entry name" value="GGDEF"/>
    <property type="match status" value="1"/>
</dbReference>
<dbReference type="SUPFAM" id="SSF55073">
    <property type="entry name" value="Nucleotide cyclase"/>
    <property type="match status" value="1"/>
</dbReference>
<dbReference type="Pfam" id="PF00563">
    <property type="entry name" value="EAL"/>
    <property type="match status" value="1"/>
</dbReference>
<dbReference type="Gene3D" id="3.30.70.270">
    <property type="match status" value="1"/>
</dbReference>
<feature type="domain" description="GGDEF" evidence="2">
    <location>
        <begin position="185"/>
        <end position="317"/>
    </location>
</feature>
<evidence type="ECO:0000259" key="1">
    <source>
        <dbReference type="PROSITE" id="PS50883"/>
    </source>
</evidence>
<dbReference type="Pfam" id="PF08447">
    <property type="entry name" value="PAS_3"/>
    <property type="match status" value="1"/>
</dbReference>
<protein>
    <submittedName>
        <fullName evidence="3">Phytochrome-like protein cph2</fullName>
    </submittedName>
</protein>
<dbReference type="CDD" id="cd01949">
    <property type="entry name" value="GGDEF"/>
    <property type="match status" value="1"/>
</dbReference>
<dbReference type="PANTHER" id="PTHR33121:SF70">
    <property type="entry name" value="SIGNALING PROTEIN YKOW"/>
    <property type="match status" value="1"/>
</dbReference>
<dbReference type="EMBL" id="CACRTR010000012">
    <property type="protein sequence ID" value="VYU55347.1"/>
    <property type="molecule type" value="Genomic_DNA"/>
</dbReference>
<evidence type="ECO:0000313" key="3">
    <source>
        <dbReference type="EMBL" id="VYU55347.1"/>
    </source>
</evidence>
<evidence type="ECO:0000259" key="2">
    <source>
        <dbReference type="PROSITE" id="PS50887"/>
    </source>
</evidence>
<dbReference type="InterPro" id="IPR001633">
    <property type="entry name" value="EAL_dom"/>
</dbReference>
<dbReference type="Gene3D" id="3.20.20.450">
    <property type="entry name" value="EAL domain"/>
    <property type="match status" value="1"/>
</dbReference>